<reference evidence="2" key="1">
    <citation type="thesis" date="2020" institute="ProQuest LLC" country="789 East Eisenhower Parkway, Ann Arbor, MI, USA">
        <title>Comparative Genomics and Chromosome Evolution.</title>
        <authorList>
            <person name="Mudd A.B."/>
        </authorList>
    </citation>
    <scope>NUCLEOTIDE SEQUENCE</scope>
    <source>
        <strain evidence="2">237g6f4</strain>
        <tissue evidence="2">Blood</tissue>
    </source>
</reference>
<dbReference type="EMBL" id="WNYA01000942">
    <property type="protein sequence ID" value="KAG8546774.1"/>
    <property type="molecule type" value="Genomic_DNA"/>
</dbReference>
<proteinExistence type="predicted"/>
<evidence type="ECO:0000313" key="3">
    <source>
        <dbReference type="Proteomes" id="UP000824782"/>
    </source>
</evidence>
<feature type="region of interest" description="Disordered" evidence="1">
    <location>
        <begin position="91"/>
        <end position="112"/>
    </location>
</feature>
<name>A0AAV6ZBA1_ENGPU</name>
<comment type="caution">
    <text evidence="2">The sequence shown here is derived from an EMBL/GenBank/DDBJ whole genome shotgun (WGS) entry which is preliminary data.</text>
</comment>
<dbReference type="Proteomes" id="UP000824782">
    <property type="component" value="Unassembled WGS sequence"/>
</dbReference>
<gene>
    <name evidence="2" type="ORF">GDO81_029840</name>
</gene>
<sequence>MKGDRQMGDLSGTYNNGRTFRLCPRIYPLPDCRLSFTNHLPKFIGVIHSPNLKGPSTVLHIWFSNGKGYGRYRLKTIHEPSMKWWRTTCGHPTSAHPPCVESSRLGTQEENL</sequence>
<protein>
    <submittedName>
        <fullName evidence="2">Uncharacterized protein</fullName>
    </submittedName>
</protein>
<evidence type="ECO:0000313" key="2">
    <source>
        <dbReference type="EMBL" id="KAG8546774.1"/>
    </source>
</evidence>
<organism evidence="2 3">
    <name type="scientific">Engystomops pustulosus</name>
    <name type="common">Tungara frog</name>
    <name type="synonym">Physalaemus pustulosus</name>
    <dbReference type="NCBI Taxonomy" id="76066"/>
    <lineage>
        <taxon>Eukaryota</taxon>
        <taxon>Metazoa</taxon>
        <taxon>Chordata</taxon>
        <taxon>Craniata</taxon>
        <taxon>Vertebrata</taxon>
        <taxon>Euteleostomi</taxon>
        <taxon>Amphibia</taxon>
        <taxon>Batrachia</taxon>
        <taxon>Anura</taxon>
        <taxon>Neobatrachia</taxon>
        <taxon>Hyloidea</taxon>
        <taxon>Leptodactylidae</taxon>
        <taxon>Leiuperinae</taxon>
        <taxon>Engystomops</taxon>
    </lineage>
</organism>
<dbReference type="AlphaFoldDB" id="A0AAV6ZBA1"/>
<keyword evidence="3" id="KW-1185">Reference proteome</keyword>
<accession>A0AAV6ZBA1</accession>
<evidence type="ECO:0000256" key="1">
    <source>
        <dbReference type="SAM" id="MobiDB-lite"/>
    </source>
</evidence>